<dbReference type="InterPro" id="IPR037171">
    <property type="entry name" value="NagB/RpiA_transferase-like"/>
</dbReference>
<dbReference type="PROSITE" id="PS51000">
    <property type="entry name" value="HTH_DEOR_2"/>
    <property type="match status" value="1"/>
</dbReference>
<protein>
    <submittedName>
        <fullName evidence="5">DeoR/GlpR family DNA-binding transcription regulator</fullName>
    </submittedName>
</protein>
<dbReference type="EMBL" id="JBBYXI010000001">
    <property type="protein sequence ID" value="MEN3929875.1"/>
    <property type="molecule type" value="Genomic_DNA"/>
</dbReference>
<keyword evidence="1" id="KW-0805">Transcription regulation</keyword>
<dbReference type="InterPro" id="IPR050313">
    <property type="entry name" value="Carb_Metab_HTH_regulators"/>
</dbReference>
<feature type="domain" description="HTH deoR-type" evidence="4">
    <location>
        <begin position="8"/>
        <end position="60"/>
    </location>
</feature>
<evidence type="ECO:0000259" key="4">
    <source>
        <dbReference type="PROSITE" id="PS51000"/>
    </source>
</evidence>
<accession>A0ABV0BGQ5</accession>
<comment type="caution">
    <text evidence="5">The sequence shown here is derived from an EMBL/GenBank/DDBJ whole genome shotgun (WGS) entry which is preliminary data.</text>
</comment>
<dbReference type="PANTHER" id="PTHR30363:SF8">
    <property type="entry name" value="DEOXYRIBOSE OPERON REPRESSOR"/>
    <property type="match status" value="1"/>
</dbReference>
<keyword evidence="6" id="KW-1185">Reference proteome</keyword>
<sequence length="262" mass="28713">MKLSLEKKRKRLQTLAWAVAQKGPVHLKDAARLLDVSEMTVRRDLVDTDADLAYLGGYIVAADAVTANVNYNFRKEADRQAVQKEQACLEAIKLIEEDDVLFIDCGTTTPYLARLIPNDKRLTVVCYSLNIADILSRKNNVRLVLLGGYYHAASATFSSDEALKSLGKIHIGKAFITAGGIHMEKGISCSHFHEVTIKQAAITNALKKYVIVDSSKFGKVKLAHFADLKSFEAVITDPGISAGNAQEIKRLGSKVLCGPPIR</sequence>
<evidence type="ECO:0000256" key="1">
    <source>
        <dbReference type="ARBA" id="ARBA00023015"/>
    </source>
</evidence>
<dbReference type="SMART" id="SM01134">
    <property type="entry name" value="DeoRC"/>
    <property type="match status" value="1"/>
</dbReference>
<dbReference type="PANTHER" id="PTHR30363">
    <property type="entry name" value="HTH-TYPE TRANSCRIPTIONAL REGULATOR SRLR-RELATED"/>
    <property type="match status" value="1"/>
</dbReference>
<dbReference type="SUPFAM" id="SSF100950">
    <property type="entry name" value="NagB/RpiA/CoA transferase-like"/>
    <property type="match status" value="1"/>
</dbReference>
<name>A0ABV0BGQ5_9HYPH</name>
<evidence type="ECO:0000313" key="5">
    <source>
        <dbReference type="EMBL" id="MEN3929875.1"/>
    </source>
</evidence>
<reference evidence="5 6" key="1">
    <citation type="submission" date="2024-04" db="EMBL/GenBank/DDBJ databases">
        <title>A novel species isolated from cricket.</title>
        <authorList>
            <person name="Wang H.-C."/>
        </authorList>
    </citation>
    <scope>NUCLEOTIDE SEQUENCE [LARGE SCALE GENOMIC DNA]</scope>
    <source>
        <strain evidence="5 6">WL0021</strain>
    </source>
</reference>
<keyword evidence="3" id="KW-0804">Transcription</keyword>
<dbReference type="InterPro" id="IPR001034">
    <property type="entry name" value="DeoR_HTH"/>
</dbReference>
<dbReference type="RefSeq" id="WP_346335855.1">
    <property type="nucleotide sequence ID" value="NZ_JBBYXI010000001.1"/>
</dbReference>
<dbReference type="Gene3D" id="3.40.50.1360">
    <property type="match status" value="1"/>
</dbReference>
<gene>
    <name evidence="5" type="ORF">WJT86_02215</name>
</gene>
<keyword evidence="2 5" id="KW-0238">DNA-binding</keyword>
<organism evidence="5 6">
    <name type="scientific">Hohaiivirga grylli</name>
    <dbReference type="NCBI Taxonomy" id="3133970"/>
    <lineage>
        <taxon>Bacteria</taxon>
        <taxon>Pseudomonadati</taxon>
        <taxon>Pseudomonadota</taxon>
        <taxon>Alphaproteobacteria</taxon>
        <taxon>Hyphomicrobiales</taxon>
        <taxon>Methylobacteriaceae</taxon>
        <taxon>Hohaiivirga</taxon>
    </lineage>
</organism>
<evidence type="ECO:0000313" key="6">
    <source>
        <dbReference type="Proteomes" id="UP001418637"/>
    </source>
</evidence>
<dbReference type="SMART" id="SM00420">
    <property type="entry name" value="HTH_DEOR"/>
    <property type="match status" value="1"/>
</dbReference>
<proteinExistence type="predicted"/>
<dbReference type="InterPro" id="IPR014036">
    <property type="entry name" value="DeoR-like_C"/>
</dbReference>
<dbReference type="Proteomes" id="UP001418637">
    <property type="component" value="Unassembled WGS sequence"/>
</dbReference>
<evidence type="ECO:0000256" key="3">
    <source>
        <dbReference type="ARBA" id="ARBA00023163"/>
    </source>
</evidence>
<dbReference type="InterPro" id="IPR018356">
    <property type="entry name" value="Tscrpt_reg_HTH_DeoR_CS"/>
</dbReference>
<dbReference type="Pfam" id="PF00455">
    <property type="entry name" value="DeoRC"/>
    <property type="match status" value="1"/>
</dbReference>
<dbReference type="Pfam" id="PF08220">
    <property type="entry name" value="HTH_DeoR"/>
    <property type="match status" value="1"/>
</dbReference>
<evidence type="ECO:0000256" key="2">
    <source>
        <dbReference type="ARBA" id="ARBA00023125"/>
    </source>
</evidence>
<dbReference type="GO" id="GO:0003677">
    <property type="term" value="F:DNA binding"/>
    <property type="evidence" value="ECO:0007669"/>
    <property type="project" value="UniProtKB-KW"/>
</dbReference>
<dbReference type="PROSITE" id="PS00894">
    <property type="entry name" value="HTH_DEOR_1"/>
    <property type="match status" value="1"/>
</dbReference>